<dbReference type="PANTHER" id="PTHR39599">
    <property type="entry name" value="GPI-ANCHORED PROTEIN (EUROFUNG)-RELATED-RELATED"/>
    <property type="match status" value="1"/>
</dbReference>
<keyword evidence="2" id="KW-1185">Reference proteome</keyword>
<name>A0ABR3WU52_9PEZI</name>
<dbReference type="EMBL" id="JAZHXJ010000251">
    <property type="protein sequence ID" value="KAL1866981.1"/>
    <property type="molecule type" value="Genomic_DNA"/>
</dbReference>
<reference evidence="1 2" key="1">
    <citation type="journal article" date="2024" name="Commun. Biol.">
        <title>Comparative genomic analysis of thermophilic fungi reveals convergent evolutionary adaptations and gene losses.</title>
        <authorList>
            <person name="Steindorff A.S."/>
            <person name="Aguilar-Pontes M.V."/>
            <person name="Robinson A.J."/>
            <person name="Andreopoulos B."/>
            <person name="LaButti K."/>
            <person name="Kuo A."/>
            <person name="Mondo S."/>
            <person name="Riley R."/>
            <person name="Otillar R."/>
            <person name="Haridas S."/>
            <person name="Lipzen A."/>
            <person name="Grimwood J."/>
            <person name="Schmutz J."/>
            <person name="Clum A."/>
            <person name="Reid I.D."/>
            <person name="Moisan M.C."/>
            <person name="Butler G."/>
            <person name="Nguyen T.T.M."/>
            <person name="Dewar K."/>
            <person name="Conant G."/>
            <person name="Drula E."/>
            <person name="Henrissat B."/>
            <person name="Hansel C."/>
            <person name="Singer S."/>
            <person name="Hutchinson M.I."/>
            <person name="de Vries R.P."/>
            <person name="Natvig D.O."/>
            <person name="Powell A.J."/>
            <person name="Tsang A."/>
            <person name="Grigoriev I.V."/>
        </authorList>
    </citation>
    <scope>NUCLEOTIDE SEQUENCE [LARGE SCALE GENOMIC DNA]</scope>
    <source>
        <strain evidence="1 2">ATCC 24622</strain>
    </source>
</reference>
<protein>
    <recommendedName>
        <fullName evidence="3">Gpi-anchored protein</fullName>
    </recommendedName>
</protein>
<evidence type="ECO:0000313" key="1">
    <source>
        <dbReference type="EMBL" id="KAL1866981.1"/>
    </source>
</evidence>
<comment type="caution">
    <text evidence="1">The sequence shown here is derived from an EMBL/GenBank/DDBJ whole genome shotgun (WGS) entry which is preliminary data.</text>
</comment>
<evidence type="ECO:0000313" key="2">
    <source>
        <dbReference type="Proteomes" id="UP001586593"/>
    </source>
</evidence>
<dbReference type="Proteomes" id="UP001586593">
    <property type="component" value="Unassembled WGS sequence"/>
</dbReference>
<organism evidence="1 2">
    <name type="scientific">Phialemonium thermophilum</name>
    <dbReference type="NCBI Taxonomy" id="223376"/>
    <lineage>
        <taxon>Eukaryota</taxon>
        <taxon>Fungi</taxon>
        <taxon>Dikarya</taxon>
        <taxon>Ascomycota</taxon>
        <taxon>Pezizomycotina</taxon>
        <taxon>Sordariomycetes</taxon>
        <taxon>Sordariomycetidae</taxon>
        <taxon>Cephalothecales</taxon>
        <taxon>Cephalothecaceae</taxon>
        <taxon>Phialemonium</taxon>
    </lineage>
</organism>
<proteinExistence type="predicted"/>
<evidence type="ECO:0008006" key="3">
    <source>
        <dbReference type="Google" id="ProtNLM"/>
    </source>
</evidence>
<accession>A0ABR3WU52</accession>
<gene>
    <name evidence="1" type="ORF">VTK73DRAFT_4420</name>
</gene>
<sequence>MGRRNGYELRRGAGLTWAILIAIGPLGVSADHARPFLPIETARALAERQGGGPGGCLANFYPCVDRGTVFQNVCCENGQVCALDANHNPACCPLNAVCTGTAPATFVAPGTATVSFVANTYFSFPYVATSFANQQACSSAVSQCSRNYEVCTSQLEAPSGGSGGGGGFGVTVVVPGGSTVVGNGGGGNNNNAGAGLPTATATSVCSSLSSVACSGLRLDMCTGGARTTNGGFYFGTRTANAAMPARGTPTGLVGVGVAGAVAAGFGLGVV</sequence>
<dbReference type="PANTHER" id="PTHR39599:SF1">
    <property type="entry name" value="GPI-ANCHORED PROTEIN (EUROFUNG)"/>
    <property type="match status" value="1"/>
</dbReference>